<dbReference type="Gene3D" id="3.30.420.40">
    <property type="match status" value="2"/>
</dbReference>
<dbReference type="SUPFAM" id="SSF53067">
    <property type="entry name" value="Actin-like ATPase domain"/>
    <property type="match status" value="1"/>
</dbReference>
<dbReference type="Proteomes" id="UP001250214">
    <property type="component" value="Unassembled WGS sequence"/>
</dbReference>
<dbReference type="Pfam" id="PF03702">
    <property type="entry name" value="AnmK"/>
    <property type="match status" value="1"/>
</dbReference>
<comment type="caution">
    <text evidence="2">The sequence shown here is derived from an EMBL/GenBank/DDBJ whole genome shotgun (WGS) entry which is preliminary data.</text>
</comment>
<comment type="pathway">
    <text evidence="1">Amino-sugar metabolism; 1,6-anhydro-N-acetylmuramate degradation.</text>
</comment>
<dbReference type="CDD" id="cd24050">
    <property type="entry name" value="ASKHA_NBD_ANMK"/>
    <property type="match status" value="1"/>
</dbReference>
<keyword evidence="1 2" id="KW-0808">Transferase</keyword>
<evidence type="ECO:0000256" key="1">
    <source>
        <dbReference type="HAMAP-Rule" id="MF_01270"/>
    </source>
</evidence>
<gene>
    <name evidence="1" type="primary">anmK</name>
    <name evidence="2" type="ORF">RIF23_16975</name>
</gene>
<sequence>MRTIGLMAGTSLDGVDAAVADLDVRDGALVLRPLGGLTHPYSPELGTALRAALPPALVDLGTVCELDTRIGQEFAAAAVTANTRIADGRATLVSSHGQTVFHWVQDGETRGTLQLGQPAWIAERTGLPVVADLRSRDVAANGQGAPLVGLVDAMLLRGLPGRVALVNIGGIANVTVLDGNGDAVAFDTGPGNALLDAAAHHFSSGALDRDENGVWARSGTVLPQLLERLLAEPYYRRAAPKTTGKELFHGDYLRRALAGQRPEPADVLATLTELTARTIAAALRPYGVTELRVSGGGTHNRSLMAALRTRTGLEVRDTAELGFDPDLKEAYAFAVLGFLSVQGWAATEPSTTGAVGPRVLGAVTPGHTGTRPPRQLHIDRYV</sequence>
<keyword evidence="1 2" id="KW-0418">Kinase</keyword>
<accession>A0ABU2H9K5</accession>
<comment type="function">
    <text evidence="1">Catalyzes the specific phosphorylation of 1,6-anhydro-N-acetylmuramic acid (anhMurNAc) with the simultaneous cleavage of the 1,6-anhydro ring, generating MurNAc-6-P. Is required for the utilization of anhMurNAc either imported from the medium or derived from its own cell wall murein, and thus plays a role in cell wall recycling.</text>
</comment>
<comment type="catalytic activity">
    <reaction evidence="1">
        <text>1,6-anhydro-N-acetyl-beta-muramate + ATP + H2O = N-acetyl-D-muramate 6-phosphate + ADP + H(+)</text>
        <dbReference type="Rhea" id="RHEA:24952"/>
        <dbReference type="ChEBI" id="CHEBI:15377"/>
        <dbReference type="ChEBI" id="CHEBI:15378"/>
        <dbReference type="ChEBI" id="CHEBI:30616"/>
        <dbReference type="ChEBI" id="CHEBI:58690"/>
        <dbReference type="ChEBI" id="CHEBI:58722"/>
        <dbReference type="ChEBI" id="CHEBI:456216"/>
        <dbReference type="EC" id="2.7.1.170"/>
    </reaction>
</comment>
<dbReference type="EC" id="2.7.1.170" evidence="1"/>
<feature type="binding site" evidence="1">
    <location>
        <begin position="9"/>
        <end position="16"/>
    </location>
    <ligand>
        <name>ATP</name>
        <dbReference type="ChEBI" id="CHEBI:30616"/>
    </ligand>
</feature>
<dbReference type="EMBL" id="JAVLVT010000009">
    <property type="protein sequence ID" value="MDS1271987.1"/>
    <property type="molecule type" value="Genomic_DNA"/>
</dbReference>
<dbReference type="HAMAP" id="MF_01270">
    <property type="entry name" value="AnhMurNAc_kinase"/>
    <property type="match status" value="1"/>
</dbReference>
<name>A0ABU2H9K5_9ACTN</name>
<keyword evidence="3" id="KW-1185">Reference proteome</keyword>
<keyword evidence="1" id="KW-0067">ATP-binding</keyword>
<evidence type="ECO:0000313" key="2">
    <source>
        <dbReference type="EMBL" id="MDS1271987.1"/>
    </source>
</evidence>
<dbReference type="PANTHER" id="PTHR30605:SF0">
    <property type="entry name" value="ANHYDRO-N-ACETYLMURAMIC ACID KINASE"/>
    <property type="match status" value="1"/>
</dbReference>
<dbReference type="InterPro" id="IPR005338">
    <property type="entry name" value="Anhydro_N_Ac-Mur_kinase"/>
</dbReference>
<evidence type="ECO:0000313" key="3">
    <source>
        <dbReference type="Proteomes" id="UP001250214"/>
    </source>
</evidence>
<dbReference type="NCBIfam" id="NF007146">
    <property type="entry name" value="PRK09585.2-6"/>
    <property type="match status" value="1"/>
</dbReference>
<dbReference type="GO" id="GO:0016301">
    <property type="term" value="F:kinase activity"/>
    <property type="evidence" value="ECO:0007669"/>
    <property type="project" value="UniProtKB-KW"/>
</dbReference>
<dbReference type="PANTHER" id="PTHR30605">
    <property type="entry name" value="ANHYDRO-N-ACETYLMURAMIC ACID KINASE"/>
    <property type="match status" value="1"/>
</dbReference>
<comment type="similarity">
    <text evidence="1">Belongs to the anhydro-N-acetylmuramic acid kinase family.</text>
</comment>
<protein>
    <recommendedName>
        <fullName evidence="1">Anhydro-N-acetylmuramic acid kinase</fullName>
        <ecNumber evidence="1">2.7.1.170</ecNumber>
    </recommendedName>
    <alternativeName>
        <fullName evidence="1">AnhMurNAc kinase</fullName>
    </alternativeName>
</protein>
<proteinExistence type="inferred from homology"/>
<dbReference type="RefSeq" id="WP_310913546.1">
    <property type="nucleotide sequence ID" value="NZ_JAVLVT010000009.1"/>
</dbReference>
<organism evidence="2 3">
    <name type="scientific">Lipingzhangella rawalii</name>
    <dbReference type="NCBI Taxonomy" id="2055835"/>
    <lineage>
        <taxon>Bacteria</taxon>
        <taxon>Bacillati</taxon>
        <taxon>Actinomycetota</taxon>
        <taxon>Actinomycetes</taxon>
        <taxon>Streptosporangiales</taxon>
        <taxon>Nocardiopsidaceae</taxon>
        <taxon>Lipingzhangella</taxon>
    </lineage>
</organism>
<dbReference type="InterPro" id="IPR043129">
    <property type="entry name" value="ATPase_NBD"/>
</dbReference>
<keyword evidence="1" id="KW-0119">Carbohydrate metabolism</keyword>
<reference evidence="3" key="1">
    <citation type="submission" date="2023-07" db="EMBL/GenBank/DDBJ databases">
        <title>Novel species in the genus Lipingzhangella isolated from Sambhar Salt Lake.</title>
        <authorList>
            <person name="Jiya N."/>
            <person name="Kajale S."/>
            <person name="Sharma A."/>
        </authorList>
    </citation>
    <scope>NUCLEOTIDE SEQUENCE [LARGE SCALE GENOMIC DNA]</scope>
    <source>
        <strain evidence="3">LS1_29</strain>
    </source>
</reference>
<comment type="pathway">
    <text evidence="1">Cell wall biogenesis; peptidoglycan recycling.</text>
</comment>
<keyword evidence="1" id="KW-0547">Nucleotide-binding</keyword>